<dbReference type="Proteomes" id="UP000076503">
    <property type="component" value="Unassembled WGS sequence"/>
</dbReference>
<keyword evidence="1" id="KW-0732">Signal</keyword>
<evidence type="ECO:0000256" key="1">
    <source>
        <dbReference type="SAM" id="SignalP"/>
    </source>
</evidence>
<organism evidence="2 3">
    <name type="scientific">Pseudoalteromonas luteoviolacea H33</name>
    <dbReference type="NCBI Taxonomy" id="1365251"/>
    <lineage>
        <taxon>Bacteria</taxon>
        <taxon>Pseudomonadati</taxon>
        <taxon>Pseudomonadota</taxon>
        <taxon>Gammaproteobacteria</taxon>
        <taxon>Alteromonadales</taxon>
        <taxon>Pseudoalteromonadaceae</taxon>
        <taxon>Pseudoalteromonas</taxon>
    </lineage>
</organism>
<feature type="chain" id="PRO_5007886177" evidence="1">
    <location>
        <begin position="20"/>
        <end position="149"/>
    </location>
</feature>
<reference evidence="2 3" key="1">
    <citation type="submission" date="2013-07" db="EMBL/GenBank/DDBJ databases">
        <title>Comparative Genomic and Metabolomic Analysis of Twelve Strains of Pseudoalteromonas luteoviolacea.</title>
        <authorList>
            <person name="Vynne N.G."/>
            <person name="Mansson M."/>
            <person name="Gram L."/>
        </authorList>
    </citation>
    <scope>NUCLEOTIDE SEQUENCE [LARGE SCALE GENOMIC DNA]</scope>
    <source>
        <strain evidence="2 3">H33</strain>
    </source>
</reference>
<dbReference type="PATRIC" id="fig|1365251.3.peg.1596"/>
<evidence type="ECO:0000313" key="2">
    <source>
        <dbReference type="EMBL" id="KZN51753.1"/>
    </source>
</evidence>
<accession>A0A167F6H8</accession>
<evidence type="ECO:0000313" key="3">
    <source>
        <dbReference type="Proteomes" id="UP000076503"/>
    </source>
</evidence>
<dbReference type="OrthoDB" id="9971220at2"/>
<proteinExistence type="predicted"/>
<feature type="signal peptide" evidence="1">
    <location>
        <begin position="1"/>
        <end position="19"/>
    </location>
</feature>
<comment type="caution">
    <text evidence="2">The sequence shown here is derived from an EMBL/GenBank/DDBJ whole genome shotgun (WGS) entry which is preliminary data.</text>
</comment>
<protein>
    <submittedName>
        <fullName evidence="2">Uncharacterized protein</fullName>
    </submittedName>
</protein>
<dbReference type="AlphaFoldDB" id="A0A167F6H8"/>
<dbReference type="RefSeq" id="WP_063361189.1">
    <property type="nucleotide sequence ID" value="NZ_AUXZ01000066.1"/>
</dbReference>
<dbReference type="EMBL" id="AUXZ01000066">
    <property type="protein sequence ID" value="KZN51753.1"/>
    <property type="molecule type" value="Genomic_DNA"/>
</dbReference>
<name>A0A167F6H8_9GAMM</name>
<sequence length="149" mass="16745">MLRVGFGVVLFCWGMMAYANTSHPLAACMSLHEIAASTLEQKSLGQPKQVLLARLSPKQVLAQSEMTNPADIIAFNMHEIIDEVYDFPPLPMNIYGQYVVEKCIRRVDNLPIASYELIHPKLQQCMKSVSRRAIADCVTDVLVNTQQHQ</sequence>
<gene>
    <name evidence="2" type="ORF">N476_11970</name>
</gene>